<evidence type="ECO:0000256" key="2">
    <source>
        <dbReference type="ARBA" id="ARBA00023125"/>
    </source>
</evidence>
<dbReference type="InterPro" id="IPR036388">
    <property type="entry name" value="WH-like_DNA-bd_sf"/>
</dbReference>
<dbReference type="PROSITE" id="PS50949">
    <property type="entry name" value="HTH_GNTR"/>
    <property type="match status" value="1"/>
</dbReference>
<dbReference type="SUPFAM" id="SSF46785">
    <property type="entry name" value="Winged helix' DNA-binding domain"/>
    <property type="match status" value="1"/>
</dbReference>
<keyword evidence="2" id="KW-0238">DNA-binding</keyword>
<gene>
    <name evidence="6" type="ORF">D9R14_19080</name>
</gene>
<dbReference type="AlphaFoldDB" id="A0A3L7A1Y9"/>
<evidence type="ECO:0000256" key="4">
    <source>
        <dbReference type="SAM" id="MobiDB-lite"/>
    </source>
</evidence>
<dbReference type="PANTHER" id="PTHR43537:SF5">
    <property type="entry name" value="UXU OPERON TRANSCRIPTIONAL REGULATOR"/>
    <property type="match status" value="1"/>
</dbReference>
<dbReference type="SMART" id="SM00345">
    <property type="entry name" value="HTH_GNTR"/>
    <property type="match status" value="1"/>
</dbReference>
<dbReference type="OrthoDB" id="9028214at2"/>
<evidence type="ECO:0000313" key="6">
    <source>
        <dbReference type="EMBL" id="RLP74167.1"/>
    </source>
</evidence>
<evidence type="ECO:0000313" key="7">
    <source>
        <dbReference type="Proteomes" id="UP000269692"/>
    </source>
</evidence>
<dbReference type="GO" id="GO:0003677">
    <property type="term" value="F:DNA binding"/>
    <property type="evidence" value="ECO:0007669"/>
    <property type="project" value="UniProtKB-KW"/>
</dbReference>
<feature type="domain" description="HTH gntR-type" evidence="5">
    <location>
        <begin position="46"/>
        <end position="113"/>
    </location>
</feature>
<dbReference type="InterPro" id="IPR008920">
    <property type="entry name" value="TF_FadR/GntR_C"/>
</dbReference>
<evidence type="ECO:0000256" key="3">
    <source>
        <dbReference type="ARBA" id="ARBA00023163"/>
    </source>
</evidence>
<organism evidence="6 7">
    <name type="scientific">Xanthobacter tagetidis</name>
    <dbReference type="NCBI Taxonomy" id="60216"/>
    <lineage>
        <taxon>Bacteria</taxon>
        <taxon>Pseudomonadati</taxon>
        <taxon>Pseudomonadota</taxon>
        <taxon>Alphaproteobacteria</taxon>
        <taxon>Hyphomicrobiales</taxon>
        <taxon>Xanthobacteraceae</taxon>
        <taxon>Xanthobacter</taxon>
    </lineage>
</organism>
<dbReference type="PANTHER" id="PTHR43537">
    <property type="entry name" value="TRANSCRIPTIONAL REGULATOR, GNTR FAMILY"/>
    <property type="match status" value="1"/>
</dbReference>
<keyword evidence="1" id="KW-0805">Transcription regulation</keyword>
<keyword evidence="3" id="KW-0804">Transcription</keyword>
<dbReference type="Gene3D" id="1.20.120.530">
    <property type="entry name" value="GntR ligand-binding domain-like"/>
    <property type="match status" value="1"/>
</dbReference>
<dbReference type="Pfam" id="PF07729">
    <property type="entry name" value="FCD"/>
    <property type="match status" value="1"/>
</dbReference>
<dbReference type="Proteomes" id="UP000269692">
    <property type="component" value="Unassembled WGS sequence"/>
</dbReference>
<dbReference type="SMART" id="SM00895">
    <property type="entry name" value="FCD"/>
    <property type="match status" value="1"/>
</dbReference>
<keyword evidence="7" id="KW-1185">Reference proteome</keyword>
<accession>A0A3L7A1Y9</accession>
<sequence length="282" mass="31005">MHSLCKLNRIVQHLMSERSAQRRRSAGAEAGTGRKVAGPKGGISKGGSSEFAYQVIRGEIVSLALAPGSDLDEAALVARLGLSRTPLREAVVRLAGEGLVQILPNRGARVAPMGWNDIREHLEAFDLSQRLVTRWAALRRTEGQIAQIESECRGFETAAQKRDSEAMLEINWRFHAAIAACCRNTVIERFYLQLLTTNLRISRLAMTYDCFPTEESYGLHVGNILREHREMVEAIRARDGDRADALGSSHAGLARKRVSECLTQSMLSDMELPLGGVPDSLG</sequence>
<dbReference type="GO" id="GO:0003700">
    <property type="term" value="F:DNA-binding transcription factor activity"/>
    <property type="evidence" value="ECO:0007669"/>
    <property type="project" value="InterPro"/>
</dbReference>
<dbReference type="InterPro" id="IPR000524">
    <property type="entry name" value="Tscrpt_reg_HTH_GntR"/>
</dbReference>
<name>A0A3L7A1Y9_9HYPH</name>
<dbReference type="SUPFAM" id="SSF48008">
    <property type="entry name" value="GntR ligand-binding domain-like"/>
    <property type="match status" value="1"/>
</dbReference>
<evidence type="ECO:0000256" key="1">
    <source>
        <dbReference type="ARBA" id="ARBA00023015"/>
    </source>
</evidence>
<reference evidence="6 7" key="1">
    <citation type="submission" date="2018-10" db="EMBL/GenBank/DDBJ databases">
        <title>Xanthobacter tagetidis genome sequencing and assembly.</title>
        <authorList>
            <person name="Maclea K.S."/>
            <person name="Goen A.E."/>
            <person name="Fatima S.A."/>
        </authorList>
    </citation>
    <scope>NUCLEOTIDE SEQUENCE [LARGE SCALE GENOMIC DNA]</scope>
    <source>
        <strain evidence="6 7">ATCC 700314</strain>
    </source>
</reference>
<dbReference type="EMBL" id="RCTF01000020">
    <property type="protein sequence ID" value="RLP74167.1"/>
    <property type="molecule type" value="Genomic_DNA"/>
</dbReference>
<dbReference type="Pfam" id="PF00392">
    <property type="entry name" value="GntR"/>
    <property type="match status" value="1"/>
</dbReference>
<dbReference type="InterPro" id="IPR036390">
    <property type="entry name" value="WH_DNA-bd_sf"/>
</dbReference>
<dbReference type="Gene3D" id="1.10.10.10">
    <property type="entry name" value="Winged helix-like DNA-binding domain superfamily/Winged helix DNA-binding domain"/>
    <property type="match status" value="1"/>
</dbReference>
<comment type="caution">
    <text evidence="6">The sequence shown here is derived from an EMBL/GenBank/DDBJ whole genome shotgun (WGS) entry which is preliminary data.</text>
</comment>
<evidence type="ECO:0000259" key="5">
    <source>
        <dbReference type="PROSITE" id="PS50949"/>
    </source>
</evidence>
<protein>
    <submittedName>
        <fullName evidence="6">GntR family transcriptional regulator</fullName>
    </submittedName>
</protein>
<proteinExistence type="predicted"/>
<feature type="region of interest" description="Disordered" evidence="4">
    <location>
        <begin position="17"/>
        <end position="43"/>
    </location>
</feature>
<dbReference type="InterPro" id="IPR011711">
    <property type="entry name" value="GntR_C"/>
</dbReference>